<dbReference type="Proteomes" id="UP000239204">
    <property type="component" value="Unassembled WGS sequence"/>
</dbReference>
<evidence type="ECO:0000313" key="2">
    <source>
        <dbReference type="Proteomes" id="UP000239204"/>
    </source>
</evidence>
<gene>
    <name evidence="1" type="ORF">XarjCFBP7645_09180</name>
</gene>
<protein>
    <submittedName>
        <fullName evidence="1">Uncharacterized protein</fullName>
    </submittedName>
</protein>
<sequence>MTRETTQMKIFQIDDMEWWIGQDAETVRAAVQDEQGRTEEDLEDFEEVSDESLDVLMFQDTDEDELPTSAPRTFREQLAIEVAEGGQFPRLFAAESY</sequence>
<reference evidence="1 2" key="1">
    <citation type="submission" date="2016-08" db="EMBL/GenBank/DDBJ databases">
        <title>Evolution of the type three secretion system and type three effector repertoires in Xanthomonas.</title>
        <authorList>
            <person name="Merda D."/>
            <person name="Briand M."/>
            <person name="Bosis E."/>
            <person name="Rousseau C."/>
            <person name="Portier P."/>
            <person name="Jacques M.-A."/>
            <person name="Fischer-Le Saux M."/>
        </authorList>
    </citation>
    <scope>NUCLEOTIDE SEQUENCE [LARGE SCALE GENOMIC DNA]</scope>
    <source>
        <strain evidence="1 2">CFBP 7645</strain>
    </source>
</reference>
<name>A0A2S7ADE8_9XANT</name>
<dbReference type="RefSeq" id="WP_104537248.1">
    <property type="nucleotide sequence ID" value="NZ_MIGY01000002.1"/>
</dbReference>
<accession>A0A2S7ADE8</accession>
<evidence type="ECO:0000313" key="1">
    <source>
        <dbReference type="EMBL" id="PPU07768.1"/>
    </source>
</evidence>
<organism evidence="1 2">
    <name type="scientific">Xanthomonas arboricola</name>
    <dbReference type="NCBI Taxonomy" id="56448"/>
    <lineage>
        <taxon>Bacteria</taxon>
        <taxon>Pseudomonadati</taxon>
        <taxon>Pseudomonadota</taxon>
        <taxon>Gammaproteobacteria</taxon>
        <taxon>Lysobacterales</taxon>
        <taxon>Lysobacteraceae</taxon>
        <taxon>Xanthomonas</taxon>
    </lineage>
</organism>
<dbReference type="AlphaFoldDB" id="A0A2S7ADE8"/>
<comment type="caution">
    <text evidence="1">The sequence shown here is derived from an EMBL/GenBank/DDBJ whole genome shotgun (WGS) entry which is preliminary data.</text>
</comment>
<dbReference type="EMBL" id="MIGY01000002">
    <property type="protein sequence ID" value="PPU07768.1"/>
    <property type="molecule type" value="Genomic_DNA"/>
</dbReference>
<proteinExistence type="predicted"/>